<keyword evidence="5" id="KW-0239">DNA-directed DNA polymerase</keyword>
<dbReference type="GO" id="GO:0008408">
    <property type="term" value="F:3'-5' exonuclease activity"/>
    <property type="evidence" value="ECO:0007669"/>
    <property type="project" value="InterPro"/>
</dbReference>
<keyword evidence="3" id="KW-0548">Nucleotidyltransferase</keyword>
<feature type="domain" description="Bacterial DNA polymerase III alpha subunit NTPase" evidence="7">
    <location>
        <begin position="2"/>
        <end position="169"/>
    </location>
</feature>
<sequence length="856" mass="97603">MDVDLDSSARNRPKIIQRLKEVFGEDNILNICTFKTETSKSALKTACRGLGLSNDEASYLSSLVPVERGKQWPLKDCFYGDKEKDRKPVRELIKEIKLQSEANNVDLEQCALMIEGLISGLSLHASGIYIFKDGYLKQNSLMKTPRGDDVTCWDMPCSDYCGGLKYDSLTTECQDKLEVCAELLLKYNKIKWQGSIRATYNQYLHPDKLDYTTKEMWDDCSEGKITDLFQFITPVGGKCIRKIQPHSLEEMANANSLMRITVKDGIQPVDKFLAYKQDRSLWYKELDQYGVTNSDEIRALEKVLNYCYGCPSMQEDVMELCMEPKIAGFSLADADKARKIIAKKKSEDVADLKEKFYNSVELHGNSINVANYVWEQCIKPQLAYSFSRNHVMPYSAEALQEMNLFYHYSPVYWNCATMIVNAGLTNDTSDNEEDTSSKTTDYGKIAKSIYRAKEGGVIVKAPSINDSELIFSPHEQDNSILFGLGAISGINNDIVSQILSNRPYTSFTDFYNKNAYKGSLVTKSKFIQLIKAGCFDEFEPDRRAVMKQYFILSTPNVTSLAMNNIGQIKAARVPIPQSIISPYNFRKYVCNKQFKYGNHPKFKSKTLYWLDQKALKYFENHYKSSMVEGVDYWLEDDRWVIVDKSLEKLLTPSIETLKAYINAPEFLDKFNKARAKQSMIESVDGLDVNRWSFQSCAFYSQEHELANVDLAKYSISHFSNLPEEPQFVERSFGKRSWKQFELSAICGTVIGRTDSHHLVTILTPDNEVVNVKMNDGAFAHYKAQLSAINPDGTKMVIEKSWLERGSLLICCGYRRGTDEFVTKKYKASIFPSQLMKITSVNGSDIEIQTERCSEEN</sequence>
<evidence type="ECO:0000256" key="4">
    <source>
        <dbReference type="ARBA" id="ARBA00022705"/>
    </source>
</evidence>
<dbReference type="PANTHER" id="PTHR32294:SF0">
    <property type="entry name" value="DNA POLYMERASE III SUBUNIT ALPHA"/>
    <property type="match status" value="1"/>
</dbReference>
<dbReference type="Gene3D" id="1.10.150.870">
    <property type="match status" value="1"/>
</dbReference>
<reference evidence="10" key="1">
    <citation type="journal article" date="2021" name="Proc. Natl. Acad. Sci. U.S.A.">
        <title>A Catalog of Tens of Thousands of Viruses from Human Metagenomes Reveals Hidden Associations with Chronic Diseases.</title>
        <authorList>
            <person name="Tisza M.J."/>
            <person name="Buck C.B."/>
        </authorList>
    </citation>
    <scope>NUCLEOTIDE SEQUENCE</scope>
    <source>
        <strain evidence="10">CtKy93</strain>
    </source>
</reference>
<comment type="catalytic activity">
    <reaction evidence="6">
        <text>DNA(n) + a 2'-deoxyribonucleoside 5'-triphosphate = DNA(n+1) + diphosphate</text>
        <dbReference type="Rhea" id="RHEA:22508"/>
        <dbReference type="Rhea" id="RHEA-COMP:17339"/>
        <dbReference type="Rhea" id="RHEA-COMP:17340"/>
        <dbReference type="ChEBI" id="CHEBI:33019"/>
        <dbReference type="ChEBI" id="CHEBI:61560"/>
        <dbReference type="ChEBI" id="CHEBI:173112"/>
        <dbReference type="EC" id="2.7.7.7"/>
    </reaction>
</comment>
<organism evidence="10">
    <name type="scientific">Siphoviridae sp. ctKy93</name>
    <dbReference type="NCBI Taxonomy" id="2827569"/>
    <lineage>
        <taxon>Viruses</taxon>
        <taxon>Duplodnaviria</taxon>
        <taxon>Heunggongvirae</taxon>
        <taxon>Uroviricota</taxon>
        <taxon>Caudoviricetes</taxon>
    </lineage>
</organism>
<evidence type="ECO:0000259" key="7">
    <source>
        <dbReference type="Pfam" id="PF07733"/>
    </source>
</evidence>
<dbReference type="Pfam" id="PF07733">
    <property type="entry name" value="DNA_pol3_alpha"/>
    <property type="match status" value="1"/>
</dbReference>
<evidence type="ECO:0000259" key="8">
    <source>
        <dbReference type="Pfam" id="PF14579"/>
    </source>
</evidence>
<evidence type="ECO:0000256" key="3">
    <source>
        <dbReference type="ARBA" id="ARBA00022695"/>
    </source>
</evidence>
<dbReference type="Pfam" id="PF17657">
    <property type="entry name" value="DNA_pol3_finger"/>
    <property type="match status" value="1"/>
</dbReference>
<evidence type="ECO:0000256" key="5">
    <source>
        <dbReference type="ARBA" id="ARBA00022932"/>
    </source>
</evidence>
<dbReference type="Pfam" id="PF14579">
    <property type="entry name" value="HHH_6"/>
    <property type="match status" value="1"/>
</dbReference>
<feature type="domain" description="DNA polymerase III alpha subunit finger" evidence="9">
    <location>
        <begin position="195"/>
        <end position="360"/>
    </location>
</feature>
<dbReference type="PANTHER" id="PTHR32294">
    <property type="entry name" value="DNA POLYMERASE III SUBUNIT ALPHA"/>
    <property type="match status" value="1"/>
</dbReference>
<evidence type="ECO:0000259" key="9">
    <source>
        <dbReference type="Pfam" id="PF17657"/>
    </source>
</evidence>
<dbReference type="InterPro" id="IPR004805">
    <property type="entry name" value="DnaE2/DnaE/PolC"/>
</dbReference>
<dbReference type="GO" id="GO:0006260">
    <property type="term" value="P:DNA replication"/>
    <property type="evidence" value="ECO:0007669"/>
    <property type="project" value="UniProtKB-KW"/>
</dbReference>
<name>A0A8S5RRP8_9CAUD</name>
<accession>A0A8S5RRP8</accession>
<evidence type="ECO:0000256" key="2">
    <source>
        <dbReference type="ARBA" id="ARBA00022679"/>
    </source>
</evidence>
<keyword evidence="2" id="KW-0808">Transferase</keyword>
<dbReference type="InterPro" id="IPR011708">
    <property type="entry name" value="DNA_pol3_alpha_NTPase_dom"/>
</dbReference>
<evidence type="ECO:0000256" key="6">
    <source>
        <dbReference type="ARBA" id="ARBA00049244"/>
    </source>
</evidence>
<proteinExistence type="predicted"/>
<protein>
    <recommendedName>
        <fullName evidence="1">DNA-directed DNA polymerase</fullName>
        <ecNumber evidence="1">2.7.7.7</ecNumber>
    </recommendedName>
</protein>
<dbReference type="GO" id="GO:0003887">
    <property type="term" value="F:DNA-directed DNA polymerase activity"/>
    <property type="evidence" value="ECO:0007669"/>
    <property type="project" value="UniProtKB-KW"/>
</dbReference>
<dbReference type="EMBL" id="BK057793">
    <property type="protein sequence ID" value="DAE92018.1"/>
    <property type="molecule type" value="Genomic_DNA"/>
</dbReference>
<evidence type="ECO:0000313" key="10">
    <source>
        <dbReference type="EMBL" id="DAE92018.1"/>
    </source>
</evidence>
<dbReference type="InterPro" id="IPR040982">
    <property type="entry name" value="DNA_pol3_finger"/>
</dbReference>
<evidence type="ECO:0000256" key="1">
    <source>
        <dbReference type="ARBA" id="ARBA00012417"/>
    </source>
</evidence>
<dbReference type="InterPro" id="IPR029460">
    <property type="entry name" value="DNAPol_HHH"/>
</dbReference>
<keyword evidence="4" id="KW-0235">DNA replication</keyword>
<feature type="domain" description="DNA polymerase helix-hairpin-helix motif" evidence="8">
    <location>
        <begin position="456"/>
        <end position="544"/>
    </location>
</feature>
<dbReference type="EC" id="2.7.7.7" evidence="1"/>